<reference evidence="2" key="1">
    <citation type="submission" date="2022-11" db="UniProtKB">
        <authorList>
            <consortium name="WormBaseParasite"/>
        </authorList>
    </citation>
    <scope>IDENTIFICATION</scope>
</reference>
<dbReference type="WBParaSite" id="jg10084">
    <property type="protein sequence ID" value="jg10084"/>
    <property type="gene ID" value="jg10084"/>
</dbReference>
<dbReference type="AlphaFoldDB" id="A0A915CM44"/>
<protein>
    <submittedName>
        <fullName evidence="2">F-box domain-containing protein</fullName>
    </submittedName>
</protein>
<evidence type="ECO:0000313" key="1">
    <source>
        <dbReference type="Proteomes" id="UP000887574"/>
    </source>
</evidence>
<keyword evidence="1" id="KW-1185">Reference proteome</keyword>
<name>A0A915CM44_9BILA</name>
<evidence type="ECO:0000313" key="2">
    <source>
        <dbReference type="WBParaSite" id="jg10084"/>
    </source>
</evidence>
<sequence>MTSGLPNELLVETLKFLSLCGSRNLLVVSRQYSKAVQMRIDHQIRPIIDHINRLEKEQTKLNNILDHHCRQLKSNFDSWISLRQEFSSTYRGLNSPWRKFFWPDQLVSKKMT</sequence>
<dbReference type="Proteomes" id="UP000887574">
    <property type="component" value="Unplaced"/>
</dbReference>
<accession>A0A915CM44</accession>
<organism evidence="1 2">
    <name type="scientific">Ditylenchus dipsaci</name>
    <dbReference type="NCBI Taxonomy" id="166011"/>
    <lineage>
        <taxon>Eukaryota</taxon>
        <taxon>Metazoa</taxon>
        <taxon>Ecdysozoa</taxon>
        <taxon>Nematoda</taxon>
        <taxon>Chromadorea</taxon>
        <taxon>Rhabditida</taxon>
        <taxon>Tylenchina</taxon>
        <taxon>Tylenchomorpha</taxon>
        <taxon>Sphaerularioidea</taxon>
        <taxon>Anguinidae</taxon>
        <taxon>Anguininae</taxon>
        <taxon>Ditylenchus</taxon>
    </lineage>
</organism>
<proteinExistence type="predicted"/>